<dbReference type="FunCoup" id="V4S9J2">
    <property type="interactions" value="1100"/>
</dbReference>
<sequence>MFGLALKSRPLFFSPLCQTFSPPKRLKKPQSFRFSVKANMSKTIEHVVLFKVKSETDPSKVDTMINNLNGLVTLDPVRHLACGPVLRNGSSLFTFTHMLHSRYSSKEDLDTYSQHPDHMGAVKESVLPICEDIMAVDWEADQTPDPIVLPPGSAVRVSFLKLKEGVGEDAKNEIYGVIKGIKESFGGIQQITSGENFSARAKGFSIASIAVFKSVKEMEEADSNEELVNLQKQKVKDYLDGVVVVDYVVPSLSSSSSL</sequence>
<feature type="domain" description="Stress-response A/B barrel" evidence="2">
    <location>
        <begin position="154"/>
        <end position="247"/>
    </location>
</feature>
<proteinExistence type="predicted"/>
<dbReference type="InterPro" id="IPR013097">
    <property type="entry name" value="Dabb"/>
</dbReference>
<dbReference type="STRING" id="85681.V4S9J2"/>
<dbReference type="PROSITE" id="PS51502">
    <property type="entry name" value="S_R_A_B_BARREL"/>
    <property type="match status" value="2"/>
</dbReference>
<dbReference type="OMA" id="SPIAFTH"/>
<dbReference type="InterPro" id="IPR011008">
    <property type="entry name" value="Dimeric_a/b-barrel"/>
</dbReference>
<protein>
    <recommendedName>
        <fullName evidence="2">Stress-response A/B barrel domain-containing protein</fullName>
    </recommendedName>
</protein>
<gene>
    <name evidence="3" type="ORF">CICLE_v10012522mg</name>
</gene>
<accession>V4S9J2</accession>
<evidence type="ECO:0000256" key="1">
    <source>
        <dbReference type="ARBA" id="ARBA00011738"/>
    </source>
</evidence>
<feature type="domain" description="Stress-response A/B barrel" evidence="2">
    <location>
        <begin position="44"/>
        <end position="138"/>
    </location>
</feature>
<dbReference type="Gramene" id="ESR44148">
    <property type="protein sequence ID" value="ESR44148"/>
    <property type="gene ID" value="CICLE_v10012522mg"/>
</dbReference>
<dbReference type="InParanoid" id="V4S9J2"/>
<dbReference type="Gene3D" id="3.30.70.100">
    <property type="match status" value="2"/>
</dbReference>
<dbReference type="PANTHER" id="PTHR33178:SF3">
    <property type="entry name" value="STRESS-RESPONSE A_B BARREL DOMAIN-CONTAINING PROTEIN UP3"/>
    <property type="match status" value="1"/>
</dbReference>
<evidence type="ECO:0000259" key="2">
    <source>
        <dbReference type="PROSITE" id="PS51502"/>
    </source>
</evidence>
<dbReference type="EMBL" id="KI536861">
    <property type="protein sequence ID" value="ESR44148.1"/>
    <property type="molecule type" value="Genomic_DNA"/>
</dbReference>
<dbReference type="SMART" id="SM00886">
    <property type="entry name" value="Dabb"/>
    <property type="match status" value="2"/>
</dbReference>
<dbReference type="PANTHER" id="PTHR33178">
    <property type="match status" value="1"/>
</dbReference>
<dbReference type="OrthoDB" id="42919at2759"/>
<dbReference type="InterPro" id="IPR044662">
    <property type="entry name" value="HS1/DABB1-like"/>
</dbReference>
<evidence type="ECO:0000313" key="4">
    <source>
        <dbReference type="Proteomes" id="UP000030687"/>
    </source>
</evidence>
<dbReference type="SUPFAM" id="SSF54909">
    <property type="entry name" value="Dimeric alpha+beta barrel"/>
    <property type="match status" value="2"/>
</dbReference>
<organism evidence="3 4">
    <name type="scientific">Citrus clementina</name>
    <name type="common">Clementine</name>
    <name type="synonym">Citrus deliciosa x Citrus sinensis</name>
    <dbReference type="NCBI Taxonomy" id="85681"/>
    <lineage>
        <taxon>Eukaryota</taxon>
        <taxon>Viridiplantae</taxon>
        <taxon>Streptophyta</taxon>
        <taxon>Embryophyta</taxon>
        <taxon>Tracheophyta</taxon>
        <taxon>Spermatophyta</taxon>
        <taxon>Magnoliopsida</taxon>
        <taxon>eudicotyledons</taxon>
        <taxon>Gunneridae</taxon>
        <taxon>Pentapetalae</taxon>
        <taxon>rosids</taxon>
        <taxon>malvids</taxon>
        <taxon>Sapindales</taxon>
        <taxon>Rutaceae</taxon>
        <taxon>Aurantioideae</taxon>
        <taxon>Citrus</taxon>
    </lineage>
</organism>
<dbReference type="eggNOG" id="ENOG502QTKV">
    <property type="taxonomic scope" value="Eukaryota"/>
</dbReference>
<dbReference type="KEGG" id="cic:CICLE_v10012522mg"/>
<comment type="subunit">
    <text evidence="1">Homodimer.</text>
</comment>
<dbReference type="Proteomes" id="UP000030687">
    <property type="component" value="Unassembled WGS sequence"/>
</dbReference>
<keyword evidence="4" id="KW-1185">Reference proteome</keyword>
<reference evidence="3 4" key="1">
    <citation type="submission" date="2013-10" db="EMBL/GenBank/DDBJ databases">
        <authorList>
            <consortium name="International Citrus Genome Consortium"/>
            <person name="Jenkins J."/>
            <person name="Schmutz J."/>
            <person name="Prochnik S."/>
            <person name="Rokhsar D."/>
            <person name="Gmitter F."/>
            <person name="Ollitrault P."/>
            <person name="Machado M."/>
            <person name="Talon M."/>
            <person name="Wincker P."/>
            <person name="Jaillon O."/>
            <person name="Morgante M."/>
        </authorList>
    </citation>
    <scope>NUCLEOTIDE SEQUENCE</scope>
    <source>
        <strain evidence="4">cv. Clemenules</strain>
    </source>
</reference>
<dbReference type="Pfam" id="PF07876">
    <property type="entry name" value="Dabb"/>
    <property type="match status" value="2"/>
</dbReference>
<dbReference type="AlphaFoldDB" id="V4S9J2"/>
<evidence type="ECO:0000313" key="3">
    <source>
        <dbReference type="EMBL" id="ESR44148.1"/>
    </source>
</evidence>
<name>V4S9J2_CITCL</name>